<dbReference type="GO" id="GO:0007165">
    <property type="term" value="P:signal transduction"/>
    <property type="evidence" value="ECO:0007669"/>
    <property type="project" value="InterPro"/>
</dbReference>
<dbReference type="Gene3D" id="2.30.30.40">
    <property type="entry name" value="SH3 Domains"/>
    <property type="match status" value="1"/>
</dbReference>
<dbReference type="InterPro" id="IPR002545">
    <property type="entry name" value="CheW-lke_dom"/>
</dbReference>
<dbReference type="InterPro" id="IPR039315">
    <property type="entry name" value="CheW"/>
</dbReference>
<dbReference type="AlphaFoldDB" id="A0A1B9AMT3"/>
<reference evidence="3" key="1">
    <citation type="submission" date="2016-05" db="EMBL/GenBank/DDBJ databases">
        <authorList>
            <person name="Liu B."/>
            <person name="Wang J."/>
            <person name="Zhu Y."/>
            <person name="Liu G."/>
            <person name="Chen Q."/>
            <person name="Chen Z."/>
            <person name="Lan J."/>
            <person name="Che J."/>
            <person name="Ge C."/>
            <person name="Shi H."/>
            <person name="Pan Z."/>
            <person name="Liu X."/>
        </authorList>
    </citation>
    <scope>NUCLEOTIDE SEQUENCE [LARGE SCALE GENOMIC DNA]</scope>
    <source>
        <strain evidence="3">FJAT-27215</strain>
    </source>
</reference>
<organism evidence="2 3">
    <name type="scientific">Pseudobacillus wudalianchiensis</name>
    <dbReference type="NCBI Taxonomy" id="1743143"/>
    <lineage>
        <taxon>Bacteria</taxon>
        <taxon>Bacillati</taxon>
        <taxon>Bacillota</taxon>
        <taxon>Bacilli</taxon>
        <taxon>Bacillales</taxon>
        <taxon>Bacillaceae</taxon>
        <taxon>Pseudobacillus</taxon>
    </lineage>
</organism>
<dbReference type="RefSeq" id="WP_065411087.1">
    <property type="nucleotide sequence ID" value="NZ_MAYT01000027.1"/>
</dbReference>
<dbReference type="SUPFAM" id="SSF50341">
    <property type="entry name" value="CheW-like"/>
    <property type="match status" value="1"/>
</dbReference>
<sequence>MDELLDKSRPGQYVVFAINKQLCALSIEEVMEIIRIQPITDVPEVNDYIAGVINLRGNIIPVVNLRKRYGMEAVSFQKKTRIIIVNDKTGDIGLIVDEVAMVTYVEEENLEPPLDVFNSIEKECFNGFVKREGQLIGILNLKNVLYPAISKEV</sequence>
<proteinExistence type="predicted"/>
<feature type="domain" description="CheW-like" evidence="1">
    <location>
        <begin position="10"/>
        <end position="150"/>
    </location>
</feature>
<dbReference type="PANTHER" id="PTHR22617">
    <property type="entry name" value="CHEMOTAXIS SENSOR HISTIDINE KINASE-RELATED"/>
    <property type="match status" value="1"/>
</dbReference>
<dbReference type="GO" id="GO:0006935">
    <property type="term" value="P:chemotaxis"/>
    <property type="evidence" value="ECO:0007669"/>
    <property type="project" value="InterPro"/>
</dbReference>
<dbReference type="PROSITE" id="PS50851">
    <property type="entry name" value="CHEW"/>
    <property type="match status" value="1"/>
</dbReference>
<dbReference type="PANTHER" id="PTHR22617:SF23">
    <property type="entry name" value="CHEMOTAXIS PROTEIN CHEW"/>
    <property type="match status" value="1"/>
</dbReference>
<keyword evidence="3" id="KW-1185">Reference proteome</keyword>
<dbReference type="GO" id="GO:0005829">
    <property type="term" value="C:cytosol"/>
    <property type="evidence" value="ECO:0007669"/>
    <property type="project" value="TreeGrafter"/>
</dbReference>
<evidence type="ECO:0000259" key="1">
    <source>
        <dbReference type="PROSITE" id="PS50851"/>
    </source>
</evidence>
<dbReference type="EMBL" id="MAYT01000027">
    <property type="protein sequence ID" value="OCA85121.1"/>
    <property type="molecule type" value="Genomic_DNA"/>
</dbReference>
<protein>
    <submittedName>
        <fullName evidence="2">Chemotaxis protein</fullName>
    </submittedName>
</protein>
<comment type="caution">
    <text evidence="2">The sequence shown here is derived from an EMBL/GenBank/DDBJ whole genome shotgun (WGS) entry which is preliminary data.</text>
</comment>
<evidence type="ECO:0000313" key="2">
    <source>
        <dbReference type="EMBL" id="OCA85121.1"/>
    </source>
</evidence>
<dbReference type="Gene3D" id="2.40.50.180">
    <property type="entry name" value="CheA-289, Domain 4"/>
    <property type="match status" value="1"/>
</dbReference>
<gene>
    <name evidence="2" type="ORF">A8F95_10580</name>
</gene>
<dbReference type="SMART" id="SM00260">
    <property type="entry name" value="CheW"/>
    <property type="match status" value="1"/>
</dbReference>
<name>A0A1B9AMT3_9BACI</name>
<dbReference type="Proteomes" id="UP000092578">
    <property type="component" value="Unassembled WGS sequence"/>
</dbReference>
<accession>A0A1B9AMT3</accession>
<evidence type="ECO:0000313" key="3">
    <source>
        <dbReference type="Proteomes" id="UP000092578"/>
    </source>
</evidence>
<dbReference type="InterPro" id="IPR036061">
    <property type="entry name" value="CheW-like_dom_sf"/>
</dbReference>
<dbReference type="Pfam" id="PF01584">
    <property type="entry name" value="CheW"/>
    <property type="match status" value="1"/>
</dbReference>